<dbReference type="STRING" id="523846.Mfer_0372"/>
<evidence type="ECO:0000256" key="3">
    <source>
        <dbReference type="ARBA" id="ARBA00007438"/>
    </source>
</evidence>
<evidence type="ECO:0000256" key="4">
    <source>
        <dbReference type="ARBA" id="ARBA00022490"/>
    </source>
</evidence>
<keyword evidence="15" id="KW-1185">Reference proteome</keyword>
<dbReference type="InterPro" id="IPR009061">
    <property type="entry name" value="DNA-bd_dom_put_sf"/>
</dbReference>
<evidence type="ECO:0000256" key="8">
    <source>
        <dbReference type="ARBA" id="ARBA00022840"/>
    </source>
</evidence>
<dbReference type="InterPro" id="IPR022918">
    <property type="entry name" value="Phe_tRNA_ligase_beta2_arc"/>
</dbReference>
<dbReference type="PANTHER" id="PTHR10947">
    <property type="entry name" value="PHENYLALANYL-TRNA SYNTHETASE BETA CHAIN AND LEUCINE-RICH REPEAT-CONTAINING PROTEIN 47"/>
    <property type="match status" value="1"/>
</dbReference>
<evidence type="ECO:0000256" key="6">
    <source>
        <dbReference type="ARBA" id="ARBA00022723"/>
    </source>
</evidence>
<dbReference type="GO" id="GO:0000287">
    <property type="term" value="F:magnesium ion binding"/>
    <property type="evidence" value="ECO:0007669"/>
    <property type="project" value="InterPro"/>
</dbReference>
<evidence type="ECO:0000256" key="1">
    <source>
        <dbReference type="ARBA" id="ARBA00001946"/>
    </source>
</evidence>
<evidence type="ECO:0000256" key="5">
    <source>
        <dbReference type="ARBA" id="ARBA00022598"/>
    </source>
</evidence>
<keyword evidence="7 12" id="KW-0547">Nucleotide-binding</keyword>
<dbReference type="Pfam" id="PF17759">
    <property type="entry name" value="tRNA_synthFbeta"/>
    <property type="match status" value="1"/>
</dbReference>
<evidence type="ECO:0000256" key="10">
    <source>
        <dbReference type="ARBA" id="ARBA00022917"/>
    </source>
</evidence>
<keyword evidence="6 12" id="KW-0479">Metal-binding</keyword>
<keyword evidence="11 12" id="KW-0030">Aminoacyl-tRNA synthetase</keyword>
<dbReference type="NCBIfam" id="TIGR00471">
    <property type="entry name" value="pheT_arch"/>
    <property type="match status" value="1"/>
</dbReference>
<keyword evidence="9 12" id="KW-0460">Magnesium</keyword>
<dbReference type="InterPro" id="IPR004531">
    <property type="entry name" value="Phe-tRNA-synth_IIc_bsu_arc_euk"/>
</dbReference>
<gene>
    <name evidence="12" type="primary">pheT</name>
    <name evidence="14" type="ordered locus">Mfer_0372</name>
</gene>
<dbReference type="HAMAP" id="MF_00284">
    <property type="entry name" value="Phe_tRNA_synth_beta2"/>
    <property type="match status" value="1"/>
</dbReference>
<dbReference type="PANTHER" id="PTHR10947:SF0">
    <property type="entry name" value="PHENYLALANINE--TRNA LIGASE BETA SUBUNIT"/>
    <property type="match status" value="1"/>
</dbReference>
<evidence type="ECO:0000256" key="12">
    <source>
        <dbReference type="HAMAP-Rule" id="MF_00284"/>
    </source>
</evidence>
<dbReference type="InterPro" id="IPR005146">
    <property type="entry name" value="B3/B4_tRNA-bd"/>
</dbReference>
<dbReference type="Pfam" id="PF03484">
    <property type="entry name" value="B5"/>
    <property type="match status" value="1"/>
</dbReference>
<dbReference type="KEGG" id="mfv:Mfer_0372"/>
<dbReference type="InterPro" id="IPR045060">
    <property type="entry name" value="Phe-tRNA-ligase_IIc_bsu"/>
</dbReference>
<dbReference type="SUPFAM" id="SSF46955">
    <property type="entry name" value="Putative DNA-binding domain"/>
    <property type="match status" value="2"/>
</dbReference>
<organism evidence="14 15">
    <name type="scientific">Methanothermus fervidus (strain ATCC 43054 / DSM 2088 / JCM 10308 / V24 S)</name>
    <dbReference type="NCBI Taxonomy" id="523846"/>
    <lineage>
        <taxon>Archaea</taxon>
        <taxon>Methanobacteriati</taxon>
        <taxon>Methanobacteriota</taxon>
        <taxon>Methanomada group</taxon>
        <taxon>Methanobacteria</taxon>
        <taxon>Methanobacteriales</taxon>
        <taxon>Methanothermaceae</taxon>
        <taxon>Methanothermus</taxon>
    </lineage>
</organism>
<evidence type="ECO:0000313" key="15">
    <source>
        <dbReference type="Proteomes" id="UP000002315"/>
    </source>
</evidence>
<dbReference type="GO" id="GO:0006432">
    <property type="term" value="P:phenylalanyl-tRNA aminoacylation"/>
    <property type="evidence" value="ECO:0007669"/>
    <property type="project" value="UniProtKB-UniRule"/>
</dbReference>
<evidence type="ECO:0000256" key="11">
    <source>
        <dbReference type="ARBA" id="ARBA00023146"/>
    </source>
</evidence>
<reference evidence="14 15" key="1">
    <citation type="journal article" date="2010" name="Stand. Genomic Sci.">
        <title>Complete genome sequence of Methanothermus fervidus type strain (V24S).</title>
        <authorList>
            <person name="Anderson I."/>
            <person name="Djao O.D."/>
            <person name="Misra M."/>
            <person name="Chertkov O."/>
            <person name="Nolan M."/>
            <person name="Lucas S."/>
            <person name="Lapidus A."/>
            <person name="Del Rio T.G."/>
            <person name="Tice H."/>
            <person name="Cheng J.F."/>
            <person name="Tapia R."/>
            <person name="Han C."/>
            <person name="Goodwin L."/>
            <person name="Pitluck S."/>
            <person name="Liolios K."/>
            <person name="Ivanova N."/>
            <person name="Mavromatis K."/>
            <person name="Mikhailova N."/>
            <person name="Pati A."/>
            <person name="Brambilla E."/>
            <person name="Chen A."/>
            <person name="Palaniappan K."/>
            <person name="Land M."/>
            <person name="Hauser L."/>
            <person name="Chang Y.J."/>
            <person name="Jeffries C.D."/>
            <person name="Sikorski J."/>
            <person name="Spring S."/>
            <person name="Rohde M."/>
            <person name="Eichinger K."/>
            <person name="Huber H."/>
            <person name="Wirth R."/>
            <person name="Goker M."/>
            <person name="Detter J.C."/>
            <person name="Woyke T."/>
            <person name="Bristow J."/>
            <person name="Eisen J.A."/>
            <person name="Markowitz V."/>
            <person name="Hugenholtz P."/>
            <person name="Klenk H.P."/>
            <person name="Kyrpides N.C."/>
        </authorList>
    </citation>
    <scope>NUCLEOTIDE SEQUENCE [LARGE SCALE GENOMIC DNA]</scope>
    <source>
        <strain evidence="15">ATCC 43054 / DSM 2088 / JCM 10308 / V24 S</strain>
    </source>
</reference>
<keyword evidence="10 12" id="KW-0648">Protein biosynthesis</keyword>
<keyword evidence="5 12" id="KW-0436">Ligase</keyword>
<dbReference type="OrthoDB" id="10073at2157"/>
<feature type="binding site" evidence="12">
    <location>
        <position position="336"/>
    </location>
    <ligand>
        <name>Mg(2+)</name>
        <dbReference type="ChEBI" id="CHEBI:18420"/>
        <note>shared with alpha subunit</note>
    </ligand>
</feature>
<feature type="domain" description="B5" evidence="13">
    <location>
        <begin position="272"/>
        <end position="348"/>
    </location>
</feature>
<dbReference type="InterPro" id="IPR045864">
    <property type="entry name" value="aa-tRNA-synth_II/BPL/LPL"/>
</dbReference>
<dbReference type="GO" id="GO:0003723">
    <property type="term" value="F:RNA binding"/>
    <property type="evidence" value="ECO:0007669"/>
    <property type="project" value="InterPro"/>
</dbReference>
<dbReference type="EMBL" id="CP002278">
    <property type="protein sequence ID" value="ADP77174.1"/>
    <property type="molecule type" value="Genomic_DNA"/>
</dbReference>
<proteinExistence type="inferred from homology"/>
<name>E3GXZ2_METFV</name>
<dbReference type="GO" id="GO:0005524">
    <property type="term" value="F:ATP binding"/>
    <property type="evidence" value="ECO:0007669"/>
    <property type="project" value="UniProtKB-UniRule"/>
</dbReference>
<dbReference type="InterPro" id="IPR005147">
    <property type="entry name" value="tRNA_synthase_B5-dom"/>
</dbReference>
<dbReference type="InterPro" id="IPR041616">
    <property type="entry name" value="PheRS_beta_core"/>
</dbReference>
<accession>E3GXZ2</accession>
<dbReference type="Pfam" id="PF03483">
    <property type="entry name" value="B3_4"/>
    <property type="match status" value="1"/>
</dbReference>
<feature type="binding site" evidence="12">
    <location>
        <position position="335"/>
    </location>
    <ligand>
        <name>Mg(2+)</name>
        <dbReference type="ChEBI" id="CHEBI:18420"/>
        <note>shared with alpha subunit</note>
    </ligand>
</feature>
<evidence type="ECO:0000256" key="2">
    <source>
        <dbReference type="ARBA" id="ARBA00004496"/>
    </source>
</evidence>
<dbReference type="CDD" id="cd00769">
    <property type="entry name" value="PheRS_beta_core"/>
    <property type="match status" value="1"/>
</dbReference>
<comment type="catalytic activity">
    <reaction evidence="12">
        <text>tRNA(Phe) + L-phenylalanine + ATP = L-phenylalanyl-tRNA(Phe) + AMP + diphosphate + H(+)</text>
        <dbReference type="Rhea" id="RHEA:19413"/>
        <dbReference type="Rhea" id="RHEA-COMP:9668"/>
        <dbReference type="Rhea" id="RHEA-COMP:9699"/>
        <dbReference type="ChEBI" id="CHEBI:15378"/>
        <dbReference type="ChEBI" id="CHEBI:30616"/>
        <dbReference type="ChEBI" id="CHEBI:33019"/>
        <dbReference type="ChEBI" id="CHEBI:58095"/>
        <dbReference type="ChEBI" id="CHEBI:78442"/>
        <dbReference type="ChEBI" id="CHEBI:78531"/>
        <dbReference type="ChEBI" id="CHEBI:456215"/>
        <dbReference type="EC" id="6.1.1.20"/>
    </reaction>
</comment>
<dbReference type="SUPFAM" id="SSF55681">
    <property type="entry name" value="Class II aaRS and biotin synthetases"/>
    <property type="match status" value="1"/>
</dbReference>
<keyword evidence="4 12" id="KW-0963">Cytoplasm</keyword>
<dbReference type="InterPro" id="IPR020825">
    <property type="entry name" value="Phe-tRNA_synthase-like_B3/B4"/>
</dbReference>
<evidence type="ECO:0000256" key="7">
    <source>
        <dbReference type="ARBA" id="ARBA00022741"/>
    </source>
</evidence>
<dbReference type="FunFam" id="3.50.40.10:FF:000003">
    <property type="entry name" value="Phenylalanine--tRNA ligase beta subunit"/>
    <property type="match status" value="1"/>
</dbReference>
<sequence>MPVITIKFDELRKLGIELSNEEIIETLPMLGCDIEDYDDNVLKVEFFPNRPDNFSVEGISRSLKGFLGMELGIPKYTIKDSGFKVFVDEKISKIRPFIAVCIVKNLEFNEDKVKQIMEFQEDLHWVMGRDRKKVAIGLHNYDVVTPPFYYKAADPDNVAFVPLNSQEKMTLREILNKHETGRKYAHLLKQYKKYPLILDDDDNVLSMPPIINAELTKIDENTKNVLIDVTGTDFKAVMQTVNILSTSFAESGGKIETVEIIYPDKKVKTPDLTPKTKLLNVENVKKIIGHDISLDEIKHSLLKARMDVEEISDDKLKVYIPAYRVDILHEVDIIENVAIQYRFNNIKPRLPKVATVGEEDPWYISDNVLRKIMVGLGFQEIMSLMLTNEDTHYKKMRLKEDDRVQVSQPISEDRTMIRKSLLGNLMEFLRDNRHAELPQKIFEVGEAVYIDKKSETKVKSVKKLAGAVMHSNTNFTEIKSIVATIIKNLGYKMELEKTNHPSFIKGRVAKVRAKMKDKASIEGVFGEIHPEVIINFDLEYPVTAFELEFTHQQP</sequence>
<evidence type="ECO:0000256" key="9">
    <source>
        <dbReference type="ARBA" id="ARBA00022842"/>
    </source>
</evidence>
<dbReference type="Gene3D" id="3.30.930.10">
    <property type="entry name" value="Bira Bifunctional Protein, Domain 2"/>
    <property type="match status" value="1"/>
</dbReference>
<comment type="subcellular location">
    <subcellularLocation>
        <location evidence="2 12">Cytoplasm</location>
    </subcellularLocation>
</comment>
<feature type="binding site" evidence="12">
    <location>
        <position position="326"/>
    </location>
    <ligand>
        <name>Mg(2+)</name>
        <dbReference type="ChEBI" id="CHEBI:18420"/>
        <note>shared with alpha subunit</note>
    </ligand>
</feature>
<dbReference type="EC" id="6.1.1.20" evidence="12"/>
<dbReference type="GO" id="GO:0004826">
    <property type="term" value="F:phenylalanine-tRNA ligase activity"/>
    <property type="evidence" value="ECO:0007669"/>
    <property type="project" value="UniProtKB-UniRule"/>
</dbReference>
<keyword evidence="8 12" id="KW-0067">ATP-binding</keyword>
<dbReference type="Gene3D" id="3.50.40.10">
    <property type="entry name" value="Phenylalanyl-trna Synthetase, Chain B, domain 3"/>
    <property type="match status" value="1"/>
</dbReference>
<dbReference type="PROSITE" id="PS51483">
    <property type="entry name" value="B5"/>
    <property type="match status" value="1"/>
</dbReference>
<evidence type="ECO:0000313" key="14">
    <source>
        <dbReference type="EMBL" id="ADP77174.1"/>
    </source>
</evidence>
<dbReference type="AlphaFoldDB" id="E3GXZ2"/>
<evidence type="ECO:0000259" key="13">
    <source>
        <dbReference type="PROSITE" id="PS51483"/>
    </source>
</evidence>
<dbReference type="Gene3D" id="3.30.56.10">
    <property type="match status" value="2"/>
</dbReference>
<dbReference type="SMART" id="SM00873">
    <property type="entry name" value="B3_4"/>
    <property type="match status" value="1"/>
</dbReference>
<dbReference type="SMART" id="SM00874">
    <property type="entry name" value="B5"/>
    <property type="match status" value="1"/>
</dbReference>
<dbReference type="GO" id="GO:0009328">
    <property type="term" value="C:phenylalanine-tRNA ligase complex"/>
    <property type="evidence" value="ECO:0007669"/>
    <property type="project" value="TreeGrafter"/>
</dbReference>
<protein>
    <recommendedName>
        <fullName evidence="12">Phenylalanine--tRNA ligase beta subunit</fullName>
        <ecNumber evidence="12">6.1.1.20</ecNumber>
    </recommendedName>
    <alternativeName>
        <fullName evidence="12">Phenylalanyl-tRNA synthetase beta subunit</fullName>
        <shortName evidence="12">PheRS</shortName>
    </alternativeName>
</protein>
<comment type="cofactor">
    <cofactor evidence="1 12">
        <name>Mg(2+)</name>
        <dbReference type="ChEBI" id="CHEBI:18420"/>
    </cofactor>
</comment>
<dbReference type="Proteomes" id="UP000002315">
    <property type="component" value="Chromosome"/>
</dbReference>
<comment type="similarity">
    <text evidence="3 12">Belongs to the phenylalanyl-tRNA synthetase beta subunit family. Type 2 subfamily.</text>
</comment>
<dbReference type="HOGENOM" id="CLU_020279_3_0_2"/>
<comment type="subunit">
    <text evidence="12">Tetramer of two alpha and two beta subunits.</text>
</comment>
<feature type="binding site" evidence="12">
    <location>
        <position position="332"/>
    </location>
    <ligand>
        <name>Mg(2+)</name>
        <dbReference type="ChEBI" id="CHEBI:18420"/>
        <note>shared with alpha subunit</note>
    </ligand>
</feature>